<comment type="caution">
    <text evidence="1">The sequence shown here is derived from an EMBL/GenBank/DDBJ whole genome shotgun (WGS) entry which is preliminary data.</text>
</comment>
<name>A0A9X8RLL5_CLODI</name>
<reference evidence="1 2" key="1">
    <citation type="submission" date="2017-02" db="EMBL/GenBank/DDBJ databases">
        <authorList>
            <consortium name="Pathogen Informatics"/>
        </authorList>
    </citation>
    <scope>NUCLEOTIDE SEQUENCE [LARGE SCALE GENOMIC DNA]</scope>
    <source>
        <strain evidence="1 2">VRECD0157</strain>
    </source>
</reference>
<protein>
    <submittedName>
        <fullName evidence="1">Uncharacterized protein</fullName>
    </submittedName>
</protein>
<dbReference type="EMBL" id="FUPS01000014">
    <property type="protein sequence ID" value="SJT00778.1"/>
    <property type="molecule type" value="Genomic_DNA"/>
</dbReference>
<organism evidence="1 2">
    <name type="scientific">Clostridioides difficile</name>
    <name type="common">Peptoclostridium difficile</name>
    <dbReference type="NCBI Taxonomy" id="1496"/>
    <lineage>
        <taxon>Bacteria</taxon>
        <taxon>Bacillati</taxon>
        <taxon>Bacillota</taxon>
        <taxon>Clostridia</taxon>
        <taxon>Peptostreptococcales</taxon>
        <taxon>Peptostreptococcaceae</taxon>
        <taxon>Clostridioides</taxon>
    </lineage>
</organism>
<sequence>MSNQDFAKFMIYNDESQKDILSMPDIKNPVKELRNKKVFLNRRVEKVLKEADISVFIIMSEYRPCFEGSRTIKKTKIEIGVVCHDECQSTANGLRDVALVCCIVDIVTQNEEIAGIGKIKLENVYQMYNLNTDYNGFVITVSAESFGDM</sequence>
<dbReference type="AlphaFoldDB" id="A0A9X8RLL5"/>
<accession>A0A9X8RLL5</accession>
<evidence type="ECO:0000313" key="2">
    <source>
        <dbReference type="Proteomes" id="UP000189137"/>
    </source>
</evidence>
<gene>
    <name evidence="1" type="ORF">SAMEA3375112_03413</name>
</gene>
<dbReference type="Proteomes" id="UP000189137">
    <property type="component" value="Unassembled WGS sequence"/>
</dbReference>
<evidence type="ECO:0000313" key="1">
    <source>
        <dbReference type="EMBL" id="SJT00778.1"/>
    </source>
</evidence>
<dbReference type="RefSeq" id="WP_021394610.1">
    <property type="nucleotide sequence ID" value="NZ_CAAJWS010000011.1"/>
</dbReference>
<proteinExistence type="predicted"/>